<accession>A0A4U5W720</accession>
<dbReference type="RefSeq" id="WP_137304247.1">
    <property type="nucleotide sequence ID" value="NZ_BMVD01000015.1"/>
</dbReference>
<evidence type="ECO:0000256" key="1">
    <source>
        <dbReference type="SAM" id="Phobius"/>
    </source>
</evidence>
<keyword evidence="1" id="KW-1133">Transmembrane helix</keyword>
<proteinExistence type="predicted"/>
<evidence type="ECO:0000313" key="2">
    <source>
        <dbReference type="EMBL" id="TKS97099.1"/>
    </source>
</evidence>
<dbReference type="AlphaFoldDB" id="A0A4U5W720"/>
<keyword evidence="1" id="KW-0472">Membrane</keyword>
<dbReference type="Proteomes" id="UP000308632">
    <property type="component" value="Unassembled WGS sequence"/>
</dbReference>
<name>A0A4U5W720_STRGB</name>
<protein>
    <submittedName>
        <fullName evidence="2">Uncharacterized protein</fullName>
    </submittedName>
</protein>
<dbReference type="EMBL" id="SZPR01000036">
    <property type="protein sequence ID" value="TKS97099.1"/>
    <property type="molecule type" value="Genomic_DNA"/>
</dbReference>
<evidence type="ECO:0000313" key="3">
    <source>
        <dbReference type="Proteomes" id="UP000308632"/>
    </source>
</evidence>
<organism evidence="2 3">
    <name type="scientific">Streptomyces galbus</name>
    <dbReference type="NCBI Taxonomy" id="33898"/>
    <lineage>
        <taxon>Bacteria</taxon>
        <taxon>Bacillati</taxon>
        <taxon>Actinomycetota</taxon>
        <taxon>Actinomycetes</taxon>
        <taxon>Kitasatosporales</taxon>
        <taxon>Streptomycetaceae</taxon>
        <taxon>Streptomyces</taxon>
    </lineage>
</organism>
<gene>
    <name evidence="2" type="ORF">E4U92_33710</name>
</gene>
<keyword evidence="1" id="KW-0812">Transmembrane</keyword>
<reference evidence="2 3" key="1">
    <citation type="submission" date="2019-04" db="EMBL/GenBank/DDBJ databases">
        <title>Streptomyces lasaliensis sp.nov., an Actinomycete isolated from soil which produces the polyether antibiotic lasalocid.</title>
        <authorList>
            <person name="Erwin G."/>
            <person name="Haber C."/>
        </authorList>
    </citation>
    <scope>NUCLEOTIDE SEQUENCE [LARGE SCALE GENOMIC DNA]</scope>
    <source>
        <strain evidence="2 3">DSM 40089</strain>
    </source>
</reference>
<comment type="caution">
    <text evidence="2">The sequence shown here is derived from an EMBL/GenBank/DDBJ whole genome shotgun (WGS) entry which is preliminary data.</text>
</comment>
<feature type="transmembrane region" description="Helical" evidence="1">
    <location>
        <begin position="25"/>
        <end position="56"/>
    </location>
</feature>
<sequence length="79" mass="8095">MERPLPPSARRLPGHWTLVRHALTLLYLTAAVTGLALGHGAGVTAVSLALLGLAVWRTVGLGAPPTAARTGTARAGRHA</sequence>